<evidence type="ECO:0000256" key="6">
    <source>
        <dbReference type="ARBA" id="ARBA00022989"/>
    </source>
</evidence>
<dbReference type="GO" id="GO:0005886">
    <property type="term" value="C:plasma membrane"/>
    <property type="evidence" value="ECO:0007669"/>
    <property type="project" value="UniProtKB-SubCell"/>
</dbReference>
<protein>
    <recommendedName>
        <fullName evidence="16">Sodium-coupled monocarboxylate transporter 1</fullName>
    </recommendedName>
</protein>
<keyword evidence="10" id="KW-0739">Sodium transport</keyword>
<evidence type="ECO:0000313" key="14">
    <source>
        <dbReference type="EnsemblMetazoa" id="CapteP109264"/>
    </source>
</evidence>
<feature type="transmembrane region" description="Helical" evidence="12">
    <location>
        <begin position="123"/>
        <end position="145"/>
    </location>
</feature>
<accession>R7VL72</accession>
<keyword evidence="6 12" id="KW-1133">Transmembrane helix</keyword>
<feature type="transmembrane region" description="Helical" evidence="12">
    <location>
        <begin position="46"/>
        <end position="67"/>
    </location>
</feature>
<dbReference type="Gene3D" id="1.20.1730.10">
    <property type="entry name" value="Sodium/glucose cotransporter"/>
    <property type="match status" value="1"/>
</dbReference>
<feature type="transmembrane region" description="Helical" evidence="12">
    <location>
        <begin position="6"/>
        <end position="25"/>
    </location>
</feature>
<evidence type="ECO:0000256" key="4">
    <source>
        <dbReference type="ARBA" id="ARBA00022475"/>
    </source>
</evidence>
<dbReference type="EMBL" id="AMQN01016908">
    <property type="status" value="NOT_ANNOTATED_CDS"/>
    <property type="molecule type" value="Genomic_DNA"/>
</dbReference>
<evidence type="ECO:0000256" key="3">
    <source>
        <dbReference type="ARBA" id="ARBA00022448"/>
    </source>
</evidence>
<keyword evidence="15" id="KW-1185">Reference proteome</keyword>
<feature type="transmembrane region" description="Helical" evidence="12">
    <location>
        <begin position="336"/>
        <end position="361"/>
    </location>
</feature>
<dbReference type="GO" id="GO:0015293">
    <property type="term" value="F:symporter activity"/>
    <property type="evidence" value="ECO:0007669"/>
    <property type="project" value="TreeGrafter"/>
</dbReference>
<feature type="transmembrane region" description="Helical" evidence="12">
    <location>
        <begin position="188"/>
        <end position="212"/>
    </location>
</feature>
<comment type="subcellular location">
    <subcellularLocation>
        <location evidence="1">Cell membrane</location>
        <topology evidence="1">Multi-pass membrane protein</topology>
    </subcellularLocation>
</comment>
<feature type="transmembrane region" description="Helical" evidence="12">
    <location>
        <begin position="274"/>
        <end position="299"/>
    </location>
</feature>
<evidence type="ECO:0000256" key="5">
    <source>
        <dbReference type="ARBA" id="ARBA00022692"/>
    </source>
</evidence>
<dbReference type="AlphaFoldDB" id="R7VL72"/>
<evidence type="ECO:0000256" key="10">
    <source>
        <dbReference type="ARBA" id="ARBA00023201"/>
    </source>
</evidence>
<name>R7VL72_CAPTE</name>
<evidence type="ECO:0000256" key="8">
    <source>
        <dbReference type="ARBA" id="ARBA00023065"/>
    </source>
</evidence>
<keyword evidence="5 12" id="KW-0812">Transmembrane</keyword>
<dbReference type="Pfam" id="PF00474">
    <property type="entry name" value="SSF"/>
    <property type="match status" value="1"/>
</dbReference>
<dbReference type="HOGENOM" id="CLU_018808_11_3_1"/>
<feature type="transmembrane region" description="Helical" evidence="12">
    <location>
        <begin position="157"/>
        <end position="181"/>
    </location>
</feature>
<organism evidence="13">
    <name type="scientific">Capitella teleta</name>
    <name type="common">Polychaete worm</name>
    <dbReference type="NCBI Taxonomy" id="283909"/>
    <lineage>
        <taxon>Eukaryota</taxon>
        <taxon>Metazoa</taxon>
        <taxon>Spiralia</taxon>
        <taxon>Lophotrochozoa</taxon>
        <taxon>Annelida</taxon>
        <taxon>Polychaeta</taxon>
        <taxon>Sedentaria</taxon>
        <taxon>Scolecida</taxon>
        <taxon>Capitellidae</taxon>
        <taxon>Capitella</taxon>
    </lineage>
</organism>
<reference evidence="15" key="1">
    <citation type="submission" date="2012-12" db="EMBL/GenBank/DDBJ databases">
        <authorList>
            <person name="Hellsten U."/>
            <person name="Grimwood J."/>
            <person name="Chapman J.A."/>
            <person name="Shapiro H."/>
            <person name="Aerts A."/>
            <person name="Otillar R.P."/>
            <person name="Terry A.Y."/>
            <person name="Boore J.L."/>
            <person name="Simakov O."/>
            <person name="Marletaz F."/>
            <person name="Cho S.-J."/>
            <person name="Edsinger-Gonzales E."/>
            <person name="Havlak P."/>
            <person name="Kuo D.-H."/>
            <person name="Larsson T."/>
            <person name="Lv J."/>
            <person name="Arendt D."/>
            <person name="Savage R."/>
            <person name="Osoegawa K."/>
            <person name="de Jong P."/>
            <person name="Lindberg D.R."/>
            <person name="Seaver E.C."/>
            <person name="Weisblat D.A."/>
            <person name="Putnam N.H."/>
            <person name="Grigoriev I.V."/>
            <person name="Rokhsar D.S."/>
        </authorList>
    </citation>
    <scope>NUCLEOTIDE SEQUENCE</scope>
    <source>
        <strain evidence="15">I ESC-2004</strain>
    </source>
</reference>
<dbReference type="EMBL" id="KB292534">
    <property type="protein sequence ID" value="ELU17365.1"/>
    <property type="molecule type" value="Genomic_DNA"/>
</dbReference>
<dbReference type="OrthoDB" id="6152138at2759"/>
<dbReference type="NCBIfam" id="TIGR00813">
    <property type="entry name" value="sss"/>
    <property type="match status" value="1"/>
</dbReference>
<evidence type="ECO:0000313" key="13">
    <source>
        <dbReference type="EMBL" id="ELU17365.1"/>
    </source>
</evidence>
<evidence type="ECO:0000256" key="12">
    <source>
        <dbReference type="SAM" id="Phobius"/>
    </source>
</evidence>
<feature type="transmembrane region" description="Helical" evidence="12">
    <location>
        <begin position="235"/>
        <end position="253"/>
    </location>
</feature>
<evidence type="ECO:0000313" key="15">
    <source>
        <dbReference type="Proteomes" id="UP000014760"/>
    </source>
</evidence>
<reference evidence="14" key="3">
    <citation type="submission" date="2015-06" db="UniProtKB">
        <authorList>
            <consortium name="EnsemblMetazoa"/>
        </authorList>
    </citation>
    <scope>IDENTIFICATION</scope>
</reference>
<dbReference type="OMA" id="RCICLES"/>
<evidence type="ECO:0000256" key="1">
    <source>
        <dbReference type="ARBA" id="ARBA00004651"/>
    </source>
</evidence>
<comment type="similarity">
    <text evidence="2 11">Belongs to the sodium:solute symporter (SSF) (TC 2.A.21) family.</text>
</comment>
<evidence type="ECO:0000256" key="11">
    <source>
        <dbReference type="RuleBase" id="RU362091"/>
    </source>
</evidence>
<feature type="transmembrane region" description="Helical" evidence="12">
    <location>
        <begin position="79"/>
        <end position="103"/>
    </location>
</feature>
<evidence type="ECO:0000256" key="7">
    <source>
        <dbReference type="ARBA" id="ARBA00023053"/>
    </source>
</evidence>
<keyword evidence="3" id="KW-0813">Transport</keyword>
<gene>
    <name evidence="13" type="ORF">CAPTEDRAFT_109264</name>
</gene>
<evidence type="ECO:0008006" key="16">
    <source>
        <dbReference type="Google" id="ProtNLM"/>
    </source>
</evidence>
<evidence type="ECO:0000256" key="9">
    <source>
        <dbReference type="ARBA" id="ARBA00023136"/>
    </source>
</evidence>
<sequence length="396" mass="42842">MGSFHTADYLVFTLSLSLSVCVALFSAWRNRHNATTHTFLLGNHSLGVLPLTISLVVSVISAVTILGLPAEMFAHGTQYFFNIGSGLGILLTAVVFVPLLYPLKLTSMFEYLEMRFDSRSARLVGSLMEILALLLYGGTALYAPSTAIQGVTPFPTWAISMFLGCLVTFYTCLGGLIGVVWSDVVQAFIILFGILAVIIQGCISVGGFKAIFDLNSQGDRLHFYNFDPDPTTRHTFWGLSAGFCFGGLAFYGASQFTFQRFSAAKTLRQAKLTVLLNIPAFYVCHVLLCFLGVIIYAYYQQQSCDPIAGHVIKSTNQLLPLFVVDVLGYIPGAPGLFIAALTSAALSTISSVLNSISSLLWDDILRKRLSFLSNAQSVAVNQATGSTLNPPIVTTS</sequence>
<dbReference type="PANTHER" id="PTHR42985:SF40">
    <property type="entry name" value="LD47995P-RELATED"/>
    <property type="match status" value="1"/>
</dbReference>
<proteinExistence type="inferred from homology"/>
<keyword evidence="7" id="KW-0915">Sodium</keyword>
<dbReference type="GO" id="GO:0006814">
    <property type="term" value="P:sodium ion transport"/>
    <property type="evidence" value="ECO:0007669"/>
    <property type="project" value="UniProtKB-KW"/>
</dbReference>
<dbReference type="Proteomes" id="UP000014760">
    <property type="component" value="Unassembled WGS sequence"/>
</dbReference>
<dbReference type="InterPro" id="IPR001734">
    <property type="entry name" value="Na/solute_symporter"/>
</dbReference>
<dbReference type="PROSITE" id="PS50283">
    <property type="entry name" value="NA_SOLUT_SYMP_3"/>
    <property type="match status" value="1"/>
</dbReference>
<keyword evidence="9 12" id="KW-0472">Membrane</keyword>
<dbReference type="EnsemblMetazoa" id="CapteT109264">
    <property type="protein sequence ID" value="CapteP109264"/>
    <property type="gene ID" value="CapteG109264"/>
</dbReference>
<reference evidence="13 15" key="2">
    <citation type="journal article" date="2013" name="Nature">
        <title>Insights into bilaterian evolution from three spiralian genomes.</title>
        <authorList>
            <person name="Simakov O."/>
            <person name="Marletaz F."/>
            <person name="Cho S.J."/>
            <person name="Edsinger-Gonzales E."/>
            <person name="Havlak P."/>
            <person name="Hellsten U."/>
            <person name="Kuo D.H."/>
            <person name="Larsson T."/>
            <person name="Lv J."/>
            <person name="Arendt D."/>
            <person name="Savage R."/>
            <person name="Osoegawa K."/>
            <person name="de Jong P."/>
            <person name="Grimwood J."/>
            <person name="Chapman J.A."/>
            <person name="Shapiro H."/>
            <person name="Aerts A."/>
            <person name="Otillar R.P."/>
            <person name="Terry A.Y."/>
            <person name="Boore J.L."/>
            <person name="Grigoriev I.V."/>
            <person name="Lindberg D.R."/>
            <person name="Seaver E.C."/>
            <person name="Weisblat D.A."/>
            <person name="Putnam N.H."/>
            <person name="Rokhsar D.S."/>
        </authorList>
    </citation>
    <scope>NUCLEOTIDE SEQUENCE</scope>
    <source>
        <strain evidence="13 15">I ESC-2004</strain>
    </source>
</reference>
<dbReference type="PANTHER" id="PTHR42985">
    <property type="entry name" value="SODIUM-COUPLED MONOCARBOXYLATE TRANSPORTER"/>
    <property type="match status" value="1"/>
</dbReference>
<dbReference type="InterPro" id="IPR038377">
    <property type="entry name" value="Na/Glc_symporter_sf"/>
</dbReference>
<keyword evidence="4" id="KW-1003">Cell membrane</keyword>
<evidence type="ECO:0000256" key="2">
    <source>
        <dbReference type="ARBA" id="ARBA00006434"/>
    </source>
</evidence>
<dbReference type="InterPro" id="IPR051163">
    <property type="entry name" value="Sodium:Solute_Symporter_SSF"/>
</dbReference>
<keyword evidence="8" id="KW-0406">Ion transport</keyword>